<feature type="compositionally biased region" description="Low complexity" evidence="1">
    <location>
        <begin position="404"/>
        <end position="413"/>
    </location>
</feature>
<feature type="region of interest" description="Disordered" evidence="1">
    <location>
        <begin position="361"/>
        <end position="391"/>
    </location>
</feature>
<name>A0A813LVZ7_POLGL</name>
<protein>
    <submittedName>
        <fullName evidence="2">Uncharacterized protein</fullName>
    </submittedName>
</protein>
<dbReference type="AlphaFoldDB" id="A0A813LVZ7"/>
<feature type="region of interest" description="Disordered" evidence="1">
    <location>
        <begin position="404"/>
        <end position="423"/>
    </location>
</feature>
<comment type="caution">
    <text evidence="2">The sequence shown here is derived from an EMBL/GenBank/DDBJ whole genome shotgun (WGS) entry which is preliminary data.</text>
</comment>
<evidence type="ECO:0000313" key="2">
    <source>
        <dbReference type="EMBL" id="CAE8736446.1"/>
    </source>
</evidence>
<evidence type="ECO:0000313" key="3">
    <source>
        <dbReference type="Proteomes" id="UP000626109"/>
    </source>
</evidence>
<reference evidence="2" key="1">
    <citation type="submission" date="2021-02" db="EMBL/GenBank/DDBJ databases">
        <authorList>
            <person name="Dougan E. K."/>
            <person name="Rhodes N."/>
            <person name="Thang M."/>
            <person name="Chan C."/>
        </authorList>
    </citation>
    <scope>NUCLEOTIDE SEQUENCE</scope>
</reference>
<accession>A0A813LVZ7</accession>
<dbReference type="EMBL" id="CAJNNW010036662">
    <property type="protein sequence ID" value="CAE8736446.1"/>
    <property type="molecule type" value="Genomic_DNA"/>
</dbReference>
<feature type="region of interest" description="Disordered" evidence="1">
    <location>
        <begin position="167"/>
        <end position="219"/>
    </location>
</feature>
<sequence>MGWPLSNPAATELPNTGPVGFKGANMLCSVQDGPDAQLPHWSSLSTAEGSLGCDSLCRIPSESELPSPCDMVGPCLQTPSAQKKGKQQPLPGWQEQPIQTAQQQLEHQRRHPQRLLRKHPVGQAPPRHEAALPAAKAVPTLLSTEAPDPAAGLAGLRERGRAALVAVGQDPPTSTSSPSTALPRQHQQPPAQQQRGSAWQAQHLEQPAQGPAEARSTEETRYLARLRQELEEVEEQSAQQWQQQQQLAQMAQQWQERLQLQALRDHAVVRQQWHEQWLLSEQHQHHLQWPGRITWPLDSALADVAAPTPLPAPKLLPAAPPFPEEVCELRPQLPPAVCEQDGFFEILPRPPPGLEGVQPVPPAMGQEKEKSPAEFSLGIRKVDPPSSSELARCPAISQAAAAAEVNNNNSSSSTEGVNMPCKL</sequence>
<evidence type="ECO:0000256" key="1">
    <source>
        <dbReference type="SAM" id="MobiDB-lite"/>
    </source>
</evidence>
<feature type="compositionally biased region" description="Low complexity" evidence="1">
    <location>
        <begin position="171"/>
        <end position="195"/>
    </location>
</feature>
<proteinExistence type="predicted"/>
<gene>
    <name evidence="2" type="ORF">PGLA2088_LOCUS48319</name>
</gene>
<dbReference type="Proteomes" id="UP000626109">
    <property type="component" value="Unassembled WGS sequence"/>
</dbReference>
<organism evidence="2 3">
    <name type="scientific">Polarella glacialis</name>
    <name type="common">Dinoflagellate</name>
    <dbReference type="NCBI Taxonomy" id="89957"/>
    <lineage>
        <taxon>Eukaryota</taxon>
        <taxon>Sar</taxon>
        <taxon>Alveolata</taxon>
        <taxon>Dinophyceae</taxon>
        <taxon>Suessiales</taxon>
        <taxon>Suessiaceae</taxon>
        <taxon>Polarella</taxon>
    </lineage>
</organism>